<keyword evidence="1" id="KW-1133">Transmembrane helix</keyword>
<name>A0ABQ6EM31_9VIBR</name>
<dbReference type="InterPro" id="IPR010865">
    <property type="entry name" value="DUF1499"/>
</dbReference>
<evidence type="ECO:0000256" key="1">
    <source>
        <dbReference type="SAM" id="Phobius"/>
    </source>
</evidence>
<keyword evidence="1" id="KW-0812">Transmembrane</keyword>
<feature type="transmembrane region" description="Helical" evidence="1">
    <location>
        <begin position="12"/>
        <end position="36"/>
    </location>
</feature>
<reference evidence="3" key="1">
    <citation type="journal article" date="2019" name="Int. J. Syst. Evol. Microbiol.">
        <title>The Global Catalogue of Microorganisms (GCM) 10K type strain sequencing project: providing services to taxonomists for standard genome sequencing and annotation.</title>
        <authorList>
            <consortium name="The Broad Institute Genomics Platform"/>
            <consortium name="The Broad Institute Genome Sequencing Center for Infectious Disease"/>
            <person name="Wu L."/>
            <person name="Ma J."/>
        </authorList>
    </citation>
    <scope>NUCLEOTIDE SEQUENCE [LARGE SCALE GENOMIC DNA]</scope>
    <source>
        <strain evidence="3">NBRC 111146</strain>
    </source>
</reference>
<dbReference type="RefSeq" id="WP_089122619.1">
    <property type="nucleotide sequence ID" value="NZ_BSPV01000004.1"/>
</dbReference>
<feature type="transmembrane region" description="Helical" evidence="1">
    <location>
        <begin position="81"/>
        <end position="101"/>
    </location>
</feature>
<keyword evidence="1" id="KW-0472">Membrane</keyword>
<dbReference type="Proteomes" id="UP001157156">
    <property type="component" value="Unassembled WGS sequence"/>
</dbReference>
<accession>A0ABQ6EM31</accession>
<dbReference type="EMBL" id="BSPV01000004">
    <property type="protein sequence ID" value="GLT14193.1"/>
    <property type="molecule type" value="Genomic_DNA"/>
</dbReference>
<gene>
    <name evidence="2" type="ORF">GCM10007931_11680</name>
</gene>
<keyword evidence="3" id="KW-1185">Reference proteome</keyword>
<evidence type="ECO:0008006" key="4">
    <source>
        <dbReference type="Google" id="ProtNLM"/>
    </source>
</evidence>
<evidence type="ECO:0000313" key="2">
    <source>
        <dbReference type="EMBL" id="GLT14193.1"/>
    </source>
</evidence>
<proteinExistence type="predicted"/>
<feature type="transmembrane region" description="Helical" evidence="1">
    <location>
        <begin position="48"/>
        <end position="69"/>
    </location>
</feature>
<organism evidence="2 3">
    <name type="scientific">Vibrio algivorus</name>
    <dbReference type="NCBI Taxonomy" id="1667024"/>
    <lineage>
        <taxon>Bacteria</taxon>
        <taxon>Pseudomonadati</taxon>
        <taxon>Pseudomonadota</taxon>
        <taxon>Gammaproteobacteria</taxon>
        <taxon>Vibrionales</taxon>
        <taxon>Vibrionaceae</taxon>
        <taxon>Vibrio</taxon>
    </lineage>
</organism>
<comment type="caution">
    <text evidence="2">The sequence shown here is derived from an EMBL/GenBank/DDBJ whole genome shotgun (WGS) entry which is preliminary data.</text>
</comment>
<evidence type="ECO:0000313" key="3">
    <source>
        <dbReference type="Proteomes" id="UP001157156"/>
    </source>
</evidence>
<protein>
    <recommendedName>
        <fullName evidence="4">DUF1499 domain-containing protein</fullName>
    </recommendedName>
</protein>
<sequence>MMNNRTSHIGTLLLVIASVALLAIIGMIFGAHLGLWEPIVGFGYVRNYLNPIGLSVLTLSTLGFISQYVTRNRIGVIKSLIAMLIGVGLIAPMLHGMMIPVKRAPAIHDITTDTTNPPEFLVLDDTRTGAKNSLIYAGEEVATIQKAAYPYIKPILSNLSATDAYEKALDIAKGKGWKIVAEDQKALRFEATAKTAFFGFMDDVVIKVTPINNQSRIDIRSVSRVGRSDRGVNADRIVAFSESFNL</sequence>
<dbReference type="Pfam" id="PF07386">
    <property type="entry name" value="DUF1499"/>
    <property type="match status" value="1"/>
</dbReference>